<protein>
    <submittedName>
        <fullName evidence="1">Uncharacterized protein</fullName>
    </submittedName>
</protein>
<accession>A0A317AED5</accession>
<evidence type="ECO:0000313" key="1">
    <source>
        <dbReference type="EMBL" id="KAI1520960.1"/>
    </source>
</evidence>
<sequence>MASRELYSSKISEDFPARSSPQDYFAERCWNLQSSAAATPHSKKTPATMARVLLFSARALGDLVDVESYYTKRLYESSTVEVSSDEMNRTPTTTCDNIGAGSTRLCAGS</sequence>
<gene>
    <name evidence="1" type="ORF">Ptr86124_001328</name>
</gene>
<dbReference type="Proteomes" id="UP000249757">
    <property type="component" value="Unassembled WGS sequence"/>
</dbReference>
<dbReference type="EMBL" id="NRDI02000001">
    <property type="protein sequence ID" value="KAI1520960.1"/>
    <property type="molecule type" value="Genomic_DNA"/>
</dbReference>
<dbReference type="AlphaFoldDB" id="A0A317AED5"/>
<reference evidence="2" key="1">
    <citation type="journal article" date="2022" name="Microb. Genom.">
        <title>A global pangenome for the wheat fungal pathogen Pyrenophora tritici-repentis and prediction of effector protein structural homology.</title>
        <authorList>
            <person name="Moolhuijzen P.M."/>
            <person name="See P.T."/>
            <person name="Shi G."/>
            <person name="Powell H.R."/>
            <person name="Cockram J."/>
            <person name="Jorgensen L.N."/>
            <person name="Benslimane H."/>
            <person name="Strelkov S.E."/>
            <person name="Turner J."/>
            <person name="Liu Z."/>
            <person name="Moffat C.S."/>
        </authorList>
    </citation>
    <scope>NUCLEOTIDE SEQUENCE [LARGE SCALE GENOMIC DNA]</scope>
</reference>
<name>A0A317AED5_9PLEO</name>
<evidence type="ECO:0000313" key="2">
    <source>
        <dbReference type="Proteomes" id="UP000249757"/>
    </source>
</evidence>
<keyword evidence="2" id="KW-1185">Reference proteome</keyword>
<comment type="caution">
    <text evidence="1">The sequence shown here is derived from an EMBL/GenBank/DDBJ whole genome shotgun (WGS) entry which is preliminary data.</text>
</comment>
<organism evidence="1 2">
    <name type="scientific">Pyrenophora tritici-repentis</name>
    <dbReference type="NCBI Taxonomy" id="45151"/>
    <lineage>
        <taxon>Eukaryota</taxon>
        <taxon>Fungi</taxon>
        <taxon>Dikarya</taxon>
        <taxon>Ascomycota</taxon>
        <taxon>Pezizomycotina</taxon>
        <taxon>Dothideomycetes</taxon>
        <taxon>Pleosporomycetidae</taxon>
        <taxon>Pleosporales</taxon>
        <taxon>Pleosporineae</taxon>
        <taxon>Pleosporaceae</taxon>
        <taxon>Pyrenophora</taxon>
    </lineage>
</organism>
<proteinExistence type="predicted"/>